<keyword evidence="4 5" id="KW-0143">Chaperone</keyword>
<dbReference type="RefSeq" id="WP_148702477.1">
    <property type="nucleotide sequence ID" value="NZ_CP010868.1"/>
</dbReference>
<keyword evidence="3 5" id="KW-0067">ATP-binding</keyword>
<dbReference type="NCBIfam" id="TIGR02339">
    <property type="entry name" value="thermosome_arch"/>
    <property type="match status" value="1"/>
</dbReference>
<dbReference type="GeneID" id="41599422"/>
<dbReference type="HOGENOM" id="CLU_008891_7_3_2"/>
<dbReference type="STRING" id="1582439.NPIRD3C_0248"/>
<evidence type="ECO:0000256" key="2">
    <source>
        <dbReference type="ARBA" id="ARBA00022741"/>
    </source>
</evidence>
<dbReference type="CDD" id="cd03343">
    <property type="entry name" value="cpn60"/>
    <property type="match status" value="1"/>
</dbReference>
<dbReference type="GO" id="GO:0140662">
    <property type="term" value="F:ATP-dependent protein folding chaperone"/>
    <property type="evidence" value="ECO:0007669"/>
    <property type="project" value="InterPro"/>
</dbReference>
<dbReference type="InterPro" id="IPR027413">
    <property type="entry name" value="GROEL-like_equatorial_sf"/>
</dbReference>
<sequence length="571" mass="61032">MGMQATSKGNMPVVLLKEGGSETKGRDAQKNNIAASKIVAEIVHTSLGPRGMDKMLVDSLGDVTITNDGATILKEIDVQHPAAKMLVEISKTTDNEVGDGTTSAVVLAGALLENAESLIDQDVHPTIIVDGYRKAARKAKQFLESISDTISANDKNILNKIAKTSMQTKLVRKDSDQLADIIVKSVLAVAEKDSEKYNVDIDDIKVEKKAGGSIKDSMIVQGIVLDKEIVHGGMPRKINEAKIALINTALEISKTETDAKINISNPQQLKSFLDEENRMLKTMVDKVIGSGANVVLCQKGIDDMAQHYLAKAGIIAVRRIKESDLTKLAKATGARIVTNLDDLFEKDLGIADLVEERKIEEDKWVFVEGCKHPKSVTLLLRGGSQRVVDEVERSVHDALMVVKDVIEKPEIVAGGGAPETYAATKLRNWAKSLEGREQLAAEKFADALESIPLTLAENAGMDPIDTLTLLRSKQQKGEKWTGIDVMKGKIANMKSSDIIEPLAVKLQIVSASAEAACMILRIDDVIATQKSAGGPPGGGEGGMPPGMGGMPPGMGGMPPGMGGMPDMGGMM</sequence>
<dbReference type="KEGG" id="nid:NPIRD3C_0248"/>
<gene>
    <name evidence="7" type="primary">thsA</name>
    <name evidence="7" type="ORF">NPIRD3C_0248</name>
</gene>
<dbReference type="GO" id="GO:0005524">
    <property type="term" value="F:ATP binding"/>
    <property type="evidence" value="ECO:0007669"/>
    <property type="project" value="UniProtKB-KW"/>
</dbReference>
<dbReference type="InterPro" id="IPR017998">
    <property type="entry name" value="Chaperone_TCP-1"/>
</dbReference>
<dbReference type="Proteomes" id="UP000032027">
    <property type="component" value="Chromosome"/>
</dbReference>
<evidence type="ECO:0000256" key="5">
    <source>
        <dbReference type="RuleBase" id="RU004187"/>
    </source>
</evidence>
<evidence type="ECO:0000256" key="4">
    <source>
        <dbReference type="ARBA" id="ARBA00023186"/>
    </source>
</evidence>
<dbReference type="PATRIC" id="fig|1582439.9.peg.250"/>
<dbReference type="OrthoDB" id="9362at2157"/>
<keyword evidence="8" id="KW-1185">Reference proteome</keyword>
<dbReference type="SUPFAM" id="SSF48592">
    <property type="entry name" value="GroEL equatorial domain-like"/>
    <property type="match status" value="1"/>
</dbReference>
<comment type="similarity">
    <text evidence="1 5">Belongs to the TCP-1 chaperonin family.</text>
</comment>
<dbReference type="AlphaFoldDB" id="A0A0C5BT70"/>
<dbReference type="Gene3D" id="3.30.260.10">
    <property type="entry name" value="TCP-1-like chaperonin intermediate domain"/>
    <property type="match status" value="1"/>
</dbReference>
<dbReference type="InterPro" id="IPR053374">
    <property type="entry name" value="TCP-1_chaperonin"/>
</dbReference>
<keyword evidence="2 5" id="KW-0547">Nucleotide-binding</keyword>
<dbReference type="NCBIfam" id="NF041083">
    <property type="entry name" value="thermosome_beta"/>
    <property type="match status" value="1"/>
</dbReference>
<evidence type="ECO:0000256" key="3">
    <source>
        <dbReference type="ARBA" id="ARBA00022840"/>
    </source>
</evidence>
<dbReference type="InterPro" id="IPR012714">
    <property type="entry name" value="Thermosome_arc"/>
</dbReference>
<feature type="compositionally biased region" description="Gly residues" evidence="6">
    <location>
        <begin position="534"/>
        <end position="554"/>
    </location>
</feature>
<organism evidence="7 8">
    <name type="scientific">Nitrosopumilus piranensis</name>
    <dbReference type="NCBI Taxonomy" id="1582439"/>
    <lineage>
        <taxon>Archaea</taxon>
        <taxon>Nitrososphaerota</taxon>
        <taxon>Nitrososphaeria</taxon>
        <taxon>Nitrosopumilales</taxon>
        <taxon>Nitrosopumilaceae</taxon>
        <taxon>Nitrosopumilus</taxon>
    </lineage>
</organism>
<dbReference type="InterPro" id="IPR002194">
    <property type="entry name" value="Chaperonin_TCP-1_CS"/>
</dbReference>
<reference evidence="7 8" key="3">
    <citation type="journal article" date="2019" name="Int. J. Syst. Evol. Microbiol.">
        <title>Nitrosopumilus adriaticus sp. nov. and Nitrosopumilus piranensis sp. nov., two ammonia-oxidizing archaea from the Adriatic Sea and members of the class Nitrososphaeria.</title>
        <authorList>
            <person name="Bayer B."/>
            <person name="Vojvoda J."/>
            <person name="Reinthaler T."/>
            <person name="Reyes C."/>
            <person name="Pinto M."/>
            <person name="Herndl G.J."/>
        </authorList>
    </citation>
    <scope>NUCLEOTIDE SEQUENCE [LARGE SCALE GENOMIC DNA]</scope>
    <source>
        <strain evidence="7 8">D3C</strain>
    </source>
</reference>
<feature type="region of interest" description="Disordered" evidence="6">
    <location>
        <begin position="530"/>
        <end position="554"/>
    </location>
</feature>
<protein>
    <submittedName>
        <fullName evidence="7">Thermosome subunit alpha</fullName>
    </submittedName>
</protein>
<dbReference type="PANTHER" id="PTHR11353">
    <property type="entry name" value="CHAPERONIN"/>
    <property type="match status" value="1"/>
</dbReference>
<evidence type="ECO:0000256" key="1">
    <source>
        <dbReference type="ARBA" id="ARBA00008020"/>
    </source>
</evidence>
<dbReference type="InterPro" id="IPR054827">
    <property type="entry name" value="thermosome_alpha"/>
</dbReference>
<dbReference type="Gene3D" id="3.50.7.10">
    <property type="entry name" value="GroEL"/>
    <property type="match status" value="1"/>
</dbReference>
<dbReference type="SUPFAM" id="SSF54849">
    <property type="entry name" value="GroEL-intermediate domain like"/>
    <property type="match status" value="1"/>
</dbReference>
<accession>A0A0C5BT70</accession>
<dbReference type="EMBL" id="CP010868">
    <property type="protein sequence ID" value="AJM91466.1"/>
    <property type="molecule type" value="Genomic_DNA"/>
</dbReference>
<name>A0A0C5BT70_9ARCH</name>
<dbReference type="Pfam" id="PF00118">
    <property type="entry name" value="Cpn60_TCP1"/>
    <property type="match status" value="1"/>
</dbReference>
<dbReference type="Gene3D" id="1.10.560.10">
    <property type="entry name" value="GroEL-like equatorial domain"/>
    <property type="match status" value="1"/>
</dbReference>
<dbReference type="PRINTS" id="PR00304">
    <property type="entry name" value="TCOMPLEXTCP1"/>
</dbReference>
<dbReference type="GO" id="GO:0051082">
    <property type="term" value="F:unfolded protein binding"/>
    <property type="evidence" value="ECO:0007669"/>
    <property type="project" value="InterPro"/>
</dbReference>
<dbReference type="PROSITE" id="PS00751">
    <property type="entry name" value="TCP1_2"/>
    <property type="match status" value="1"/>
</dbReference>
<dbReference type="InterPro" id="IPR027409">
    <property type="entry name" value="GroEL-like_apical_dom_sf"/>
</dbReference>
<evidence type="ECO:0000256" key="6">
    <source>
        <dbReference type="SAM" id="MobiDB-lite"/>
    </source>
</evidence>
<reference evidence="8" key="1">
    <citation type="submission" date="2015-02" db="EMBL/GenBank/DDBJ databases">
        <title>Characterization of two novel Thaumarchaeota isolated from the Northern Adriatic Sea.</title>
        <authorList>
            <person name="Bayer B."/>
            <person name="Vojvoda J."/>
            <person name="Offre P."/>
            <person name="Srivastava A."/>
            <person name="Elisabeth N."/>
            <person name="Garcia J.A.L."/>
            <person name="Schleper C."/>
            <person name="Herndl G.J."/>
        </authorList>
    </citation>
    <scope>NUCLEOTIDE SEQUENCE [LARGE SCALE GENOMIC DNA]</scope>
    <source>
        <strain evidence="8">D3C</strain>
    </source>
</reference>
<proteinExistence type="inferred from homology"/>
<reference evidence="7 8" key="2">
    <citation type="journal article" date="2016" name="ISME J.">
        <title>Physiological and genomic characterization of two novel marine thaumarchaeal strains indicates niche differentiation.</title>
        <authorList>
            <person name="Bayer B."/>
            <person name="Vojvoda J."/>
            <person name="Offre P."/>
            <person name="Alves R.J."/>
            <person name="Elisabeth N.H."/>
            <person name="Garcia J.A."/>
            <person name="Volland J.M."/>
            <person name="Srivastava A."/>
            <person name="Schleper C."/>
            <person name="Herndl G.J."/>
        </authorList>
    </citation>
    <scope>NUCLEOTIDE SEQUENCE [LARGE SCALE GENOMIC DNA]</scope>
    <source>
        <strain evidence="7 8">D3C</strain>
    </source>
</reference>
<evidence type="ECO:0000313" key="7">
    <source>
        <dbReference type="EMBL" id="AJM91466.1"/>
    </source>
</evidence>
<evidence type="ECO:0000313" key="8">
    <source>
        <dbReference type="Proteomes" id="UP000032027"/>
    </source>
</evidence>
<dbReference type="NCBIfam" id="NF041082">
    <property type="entry name" value="thermosome_alpha"/>
    <property type="match status" value="1"/>
</dbReference>
<dbReference type="InterPro" id="IPR027410">
    <property type="entry name" value="TCP-1-like_intermed_sf"/>
</dbReference>
<dbReference type="SUPFAM" id="SSF52029">
    <property type="entry name" value="GroEL apical domain-like"/>
    <property type="match status" value="1"/>
</dbReference>
<dbReference type="InterPro" id="IPR002423">
    <property type="entry name" value="Cpn60/GroEL/TCP-1"/>
</dbReference>
<dbReference type="GO" id="GO:0016887">
    <property type="term" value="F:ATP hydrolysis activity"/>
    <property type="evidence" value="ECO:0007669"/>
    <property type="project" value="InterPro"/>
</dbReference>